<proteinExistence type="predicted"/>
<keyword evidence="2" id="KW-0732">Signal</keyword>
<dbReference type="EMBL" id="NCXP01000002">
    <property type="protein sequence ID" value="OSC42561.1"/>
    <property type="molecule type" value="Genomic_DNA"/>
</dbReference>
<name>A0A1X2M0J2_9MYCO</name>
<evidence type="ECO:0000313" key="4">
    <source>
        <dbReference type="Proteomes" id="UP000193247"/>
    </source>
</evidence>
<sequence>MRRALLVVPLLVAACVMMLPTPRSSADAGCAPGGNPPPAQVAERQVGDLDGDGRPDTLWIGIFRGADGATERLVGITTASGANSEVQISSASPIPLRAMAIDAQQNGNHQVIVSDGRSAQLYVFADCRLQTVVDSHYRRPFLFDLEDLAGHGTGIGCSDLGDGRHLVGLQALAENGRWTIHRTEIDLSGTLATIGRSDTLTATSAQDPVVTSAQTISCGDLTIDQDGVGEP</sequence>
<feature type="signal peptide" evidence="2">
    <location>
        <begin position="1"/>
        <end position="25"/>
    </location>
</feature>
<dbReference type="Proteomes" id="UP000193247">
    <property type="component" value="Unassembled WGS sequence"/>
</dbReference>
<dbReference type="PROSITE" id="PS51257">
    <property type="entry name" value="PROKAR_LIPOPROTEIN"/>
    <property type="match status" value="1"/>
</dbReference>
<organism evidence="3 4">
    <name type="scientific">Mycobacterium decipiens</name>
    <dbReference type="NCBI Taxonomy" id="1430326"/>
    <lineage>
        <taxon>Bacteria</taxon>
        <taxon>Bacillati</taxon>
        <taxon>Actinomycetota</taxon>
        <taxon>Actinomycetes</taxon>
        <taxon>Mycobacteriales</taxon>
        <taxon>Mycobacteriaceae</taxon>
        <taxon>Mycobacterium</taxon>
    </lineage>
</organism>
<keyword evidence="4" id="KW-1185">Reference proteome</keyword>
<reference evidence="3 4" key="1">
    <citation type="submission" date="2017-04" db="EMBL/GenBank/DDBJ databases">
        <title>The new phylogeny of genus Mycobacterium.</title>
        <authorList>
            <person name="Tortoli E."/>
            <person name="Trovato A."/>
            <person name="Cirillo D.M."/>
        </authorList>
    </citation>
    <scope>NUCLEOTIDE SEQUENCE [LARGE SCALE GENOMIC DNA]</scope>
    <source>
        <strain evidence="3 4">TBL 1200985</strain>
    </source>
</reference>
<dbReference type="OrthoDB" id="4711865at2"/>
<feature type="region of interest" description="Disordered" evidence="1">
    <location>
        <begin position="25"/>
        <end position="52"/>
    </location>
</feature>
<evidence type="ECO:0000256" key="1">
    <source>
        <dbReference type="SAM" id="MobiDB-lite"/>
    </source>
</evidence>
<feature type="chain" id="PRO_5012145959" evidence="2">
    <location>
        <begin position="26"/>
        <end position="231"/>
    </location>
</feature>
<gene>
    <name evidence="3" type="ORF">B8W66_03160</name>
</gene>
<dbReference type="AlphaFoldDB" id="A0A1X2M0J2"/>
<evidence type="ECO:0000256" key="2">
    <source>
        <dbReference type="SAM" id="SignalP"/>
    </source>
</evidence>
<accession>A0A1X2M0J2</accession>
<dbReference type="STRING" id="1430326.B8W66_03160"/>
<dbReference type="RefSeq" id="WP_085323572.1">
    <property type="nucleotide sequence ID" value="NZ_NCXP01000002.1"/>
</dbReference>
<comment type="caution">
    <text evidence="3">The sequence shown here is derived from an EMBL/GenBank/DDBJ whole genome shotgun (WGS) entry which is preliminary data.</text>
</comment>
<protein>
    <submittedName>
        <fullName evidence="3">Uncharacterized protein</fullName>
    </submittedName>
</protein>
<evidence type="ECO:0000313" key="3">
    <source>
        <dbReference type="EMBL" id="OSC42561.1"/>
    </source>
</evidence>